<dbReference type="RefSeq" id="WP_135065787.1">
    <property type="nucleotide sequence ID" value="NZ_CP038266.1"/>
</dbReference>
<feature type="compositionally biased region" description="Pro residues" evidence="1">
    <location>
        <begin position="135"/>
        <end position="144"/>
    </location>
</feature>
<feature type="transmembrane region" description="Helical" evidence="2">
    <location>
        <begin position="12"/>
        <end position="31"/>
    </location>
</feature>
<gene>
    <name evidence="3" type="ORF">E4K62_07785</name>
</gene>
<dbReference type="EMBL" id="CP038266">
    <property type="protein sequence ID" value="QBR88595.1"/>
    <property type="molecule type" value="Genomic_DNA"/>
</dbReference>
<protein>
    <submittedName>
        <fullName evidence="3">Dinucleotide-utilizing enzyme</fullName>
    </submittedName>
</protein>
<organism evidence="3 4">
    <name type="scientific">Microbacterium wangchenii</name>
    <dbReference type="NCBI Taxonomy" id="2541726"/>
    <lineage>
        <taxon>Bacteria</taxon>
        <taxon>Bacillati</taxon>
        <taxon>Actinomycetota</taxon>
        <taxon>Actinomycetes</taxon>
        <taxon>Micrococcales</taxon>
        <taxon>Microbacteriaceae</taxon>
        <taxon>Microbacterium</taxon>
    </lineage>
</organism>
<keyword evidence="4" id="KW-1185">Reference proteome</keyword>
<sequence>MTSRPSLVRSIPFWVLVVGSLALTGVGAWLVLDHLGRIESGIRSQTAEGAIAVYIGPPAATAGAVVLGAGLVGLLLALTLAALRSLLPTGEVVETVEWTEDDSAADEVLSPAAGEASTHAAPVIAEDPDVETPSDAPPPRGARD</sequence>
<evidence type="ECO:0000256" key="1">
    <source>
        <dbReference type="SAM" id="MobiDB-lite"/>
    </source>
</evidence>
<keyword evidence="2" id="KW-0472">Membrane</keyword>
<keyword evidence="2" id="KW-1133">Transmembrane helix</keyword>
<accession>A0ABX5SUT6</accession>
<evidence type="ECO:0000313" key="4">
    <source>
        <dbReference type="Proteomes" id="UP000295748"/>
    </source>
</evidence>
<name>A0ABX5SUT6_9MICO</name>
<feature type="transmembrane region" description="Helical" evidence="2">
    <location>
        <begin position="51"/>
        <end position="78"/>
    </location>
</feature>
<evidence type="ECO:0000256" key="2">
    <source>
        <dbReference type="SAM" id="Phobius"/>
    </source>
</evidence>
<proteinExistence type="predicted"/>
<keyword evidence="2" id="KW-0812">Transmembrane</keyword>
<feature type="region of interest" description="Disordered" evidence="1">
    <location>
        <begin position="103"/>
        <end position="144"/>
    </location>
</feature>
<evidence type="ECO:0000313" key="3">
    <source>
        <dbReference type="EMBL" id="QBR88595.1"/>
    </source>
</evidence>
<reference evidence="3 4" key="1">
    <citation type="submission" date="2019-03" db="EMBL/GenBank/DDBJ databases">
        <authorList>
            <person name="Dong K."/>
        </authorList>
    </citation>
    <scope>NUCLEOTIDE SEQUENCE [LARGE SCALE GENOMIC DNA]</scope>
    <source>
        <strain evidence="4">dk512</strain>
    </source>
</reference>
<dbReference type="Proteomes" id="UP000295748">
    <property type="component" value="Chromosome"/>
</dbReference>